<gene>
    <name evidence="1" type="ORF">JYE49_13630</name>
</gene>
<dbReference type="EMBL" id="CP068393">
    <property type="protein sequence ID" value="QUC66866.1"/>
    <property type="molecule type" value="Genomic_DNA"/>
</dbReference>
<evidence type="ECO:0000313" key="1">
    <source>
        <dbReference type="EMBL" id="QUC66866.1"/>
    </source>
</evidence>
<dbReference type="Proteomes" id="UP000682782">
    <property type="component" value="Chromosome"/>
</dbReference>
<sequence>MKKLGIIISVICAIITAIAVLGIILANQGKVETFEANQLGEVYRIAAMDFPEAPEGEPVDPTASHPKSDSLVQILKKKTSDTLTGRLRLIEGLMNRFEAMEVKMVGEGWDRSDPAYNDALEKRYVEEITSYGIYRNLTSLSAWEKFCMFAITYRSVMLIFGFLGVGLGLAIASSSNYESDLDESK</sequence>
<organism evidence="1 2">
    <name type="scientific">Aristaeella hokkaidonensis</name>
    <dbReference type="NCBI Taxonomy" id="3046382"/>
    <lineage>
        <taxon>Bacteria</taxon>
        <taxon>Bacillati</taxon>
        <taxon>Bacillota</taxon>
        <taxon>Clostridia</taxon>
        <taxon>Eubacteriales</taxon>
        <taxon>Aristaeellaceae</taxon>
        <taxon>Aristaeella</taxon>
    </lineage>
</organism>
<protein>
    <submittedName>
        <fullName evidence="1">Uncharacterized protein</fullName>
    </submittedName>
</protein>
<evidence type="ECO:0000313" key="2">
    <source>
        <dbReference type="Proteomes" id="UP000682782"/>
    </source>
</evidence>
<keyword evidence="2" id="KW-1185">Reference proteome</keyword>
<accession>A0AC61N882</accession>
<reference evidence="1" key="1">
    <citation type="submission" date="2021-01" db="EMBL/GenBank/DDBJ databases">
        <title>Complete genome sequence of Clostridiales bacterium R-7.</title>
        <authorList>
            <person name="Mahoney-Kurpe S.C."/>
            <person name="Palevich N."/>
            <person name="Koike S."/>
            <person name="Moon C.D."/>
            <person name="Attwood G.T."/>
        </authorList>
    </citation>
    <scope>NUCLEOTIDE SEQUENCE</scope>
    <source>
        <strain evidence="1">R-7</strain>
    </source>
</reference>
<proteinExistence type="predicted"/>
<name>A0AC61N882_9FIRM</name>